<sequence length="52" mass="5970">MKEKLICPDCYNQEVEEINACGASNYFCNHCKKLISSVRVKEANAHKDHEVE</sequence>
<evidence type="ECO:0000313" key="1">
    <source>
        <dbReference type="EMBL" id="MBC8578054.1"/>
    </source>
</evidence>
<comment type="caution">
    <text evidence="1">The sequence shown here is derived from an EMBL/GenBank/DDBJ whole genome shotgun (WGS) entry which is preliminary data.</text>
</comment>
<dbReference type="InterPro" id="IPR010807">
    <property type="entry name" value="YfgJ-like"/>
</dbReference>
<reference evidence="1" key="1">
    <citation type="submission" date="2020-08" db="EMBL/GenBank/DDBJ databases">
        <title>Genome public.</title>
        <authorList>
            <person name="Liu C."/>
            <person name="Sun Q."/>
        </authorList>
    </citation>
    <scope>NUCLEOTIDE SEQUENCE</scope>
    <source>
        <strain evidence="1">NSJ-12</strain>
    </source>
</reference>
<evidence type="ECO:0000313" key="2">
    <source>
        <dbReference type="Proteomes" id="UP000655830"/>
    </source>
</evidence>
<name>A0A926EEH8_9FIRM</name>
<protein>
    <submittedName>
        <fullName evidence="1">Zinc-ribbon domain-containing protein</fullName>
    </submittedName>
</protein>
<dbReference type="RefSeq" id="WP_177671199.1">
    <property type="nucleotide sequence ID" value="NZ_JACRSY010000001.1"/>
</dbReference>
<dbReference type="Gene3D" id="2.10.290.10">
    <property type="entry name" value="YfgJ-like"/>
    <property type="match status" value="1"/>
</dbReference>
<dbReference type="InterPro" id="IPR029037">
    <property type="entry name" value="DUF1407/YfgJ-like_sf"/>
</dbReference>
<keyword evidence="2" id="KW-1185">Reference proteome</keyword>
<proteinExistence type="predicted"/>
<dbReference type="SUPFAM" id="SSF161187">
    <property type="entry name" value="YfgJ-like"/>
    <property type="match status" value="1"/>
</dbReference>
<dbReference type="Proteomes" id="UP000655830">
    <property type="component" value="Unassembled WGS sequence"/>
</dbReference>
<accession>A0A926EEH8</accession>
<gene>
    <name evidence="1" type="ORF">H8718_00685</name>
</gene>
<dbReference type="AlphaFoldDB" id="A0A926EEH8"/>
<dbReference type="EMBL" id="JACRSY010000001">
    <property type="protein sequence ID" value="MBC8578054.1"/>
    <property type="molecule type" value="Genomic_DNA"/>
</dbReference>
<dbReference type="Pfam" id="PF07191">
    <property type="entry name" value="Zn_ribbon_6"/>
    <property type="match status" value="1"/>
</dbReference>
<organism evidence="1 2">
    <name type="scientific">Zhenhengia yiwuensis</name>
    <dbReference type="NCBI Taxonomy" id="2763666"/>
    <lineage>
        <taxon>Bacteria</taxon>
        <taxon>Bacillati</taxon>
        <taxon>Bacillota</taxon>
        <taxon>Clostridia</taxon>
        <taxon>Lachnospirales</taxon>
        <taxon>Lachnospiraceae</taxon>
        <taxon>Zhenhengia</taxon>
    </lineage>
</organism>